<dbReference type="RefSeq" id="WP_117560527.1">
    <property type="nucleotide sequence ID" value="NZ_JAAITT010000013.1"/>
</dbReference>
<protein>
    <submittedName>
        <fullName evidence="1 2">Acetamidase</fullName>
    </submittedName>
</protein>
<dbReference type="Proteomes" id="UP000669239">
    <property type="component" value="Unassembled WGS sequence"/>
</dbReference>
<dbReference type="EMBL" id="JAAITT010000013">
    <property type="protein sequence ID" value="NSJ49259.1"/>
    <property type="molecule type" value="Genomic_DNA"/>
</dbReference>
<dbReference type="Gene3D" id="3.10.28.20">
    <property type="entry name" value="Acetamidase/Formamidase-like domains"/>
    <property type="match status" value="1"/>
</dbReference>
<dbReference type="Proteomes" id="UP001299608">
    <property type="component" value="Unassembled WGS sequence"/>
</dbReference>
<name>A0AAW5BZM0_9FIRM</name>
<keyword evidence="3" id="KW-1185">Reference proteome</keyword>
<dbReference type="SUPFAM" id="SSF141130">
    <property type="entry name" value="Acetamidase/Formamidase-like"/>
    <property type="match status" value="1"/>
</dbReference>
<sequence length="308" mass="33446">MSHYIEKTHVIHSFSPDHRPVCRVKAGDTIVFETYDCHMGQLLLEGSDFAHVDHRLANPATGPIYIEEACPGDMVLVEILDIDLDQVGILDKGPTGGALKGHFPEYVIRRLPVKDGTILYGELEIPVRPMVGVIGTAPRRGEESTLTAKDHGGNMDCTSIAPGAVLYLPVNVPGALLAMGDLHAIMGDGECGNCGVEIGGRVTVRVDVLKSPDLPWPLVELADRWIVISSGETVDRACAQAAEQMFMFLTAKAGLSPLDAGMYIDMFGNLVVCQIVNPYKTVRLEMPKWPLEQKGFYGFGSKAQEDCL</sequence>
<dbReference type="PANTHER" id="PTHR31891:SF1">
    <property type="entry name" value="FORMAMIDASE C869.04-RELATED"/>
    <property type="match status" value="1"/>
</dbReference>
<dbReference type="Gene3D" id="2.60.120.580">
    <property type="entry name" value="Acetamidase/Formamidase-like domains"/>
    <property type="match status" value="1"/>
</dbReference>
<gene>
    <name evidence="2" type="ORF">G5B36_11160</name>
    <name evidence="1" type="ORF">L0N08_14835</name>
</gene>
<comment type="caution">
    <text evidence="1">The sequence shown here is derived from an EMBL/GenBank/DDBJ whole genome shotgun (WGS) entry which is preliminary data.</text>
</comment>
<dbReference type="EMBL" id="JAKNGE010000017">
    <property type="protein sequence ID" value="MCG4746696.1"/>
    <property type="molecule type" value="Genomic_DNA"/>
</dbReference>
<accession>A0AAW5BZM0</accession>
<evidence type="ECO:0000313" key="3">
    <source>
        <dbReference type="Proteomes" id="UP000669239"/>
    </source>
</evidence>
<evidence type="ECO:0000313" key="4">
    <source>
        <dbReference type="Proteomes" id="UP001299608"/>
    </source>
</evidence>
<organism evidence="1 4">
    <name type="scientific">Enterocloster aldenensis</name>
    <dbReference type="NCBI Taxonomy" id="358742"/>
    <lineage>
        <taxon>Bacteria</taxon>
        <taxon>Bacillati</taxon>
        <taxon>Bacillota</taxon>
        <taxon>Clostridia</taxon>
        <taxon>Lachnospirales</taxon>
        <taxon>Lachnospiraceae</taxon>
        <taxon>Enterocloster</taxon>
    </lineage>
</organism>
<reference evidence="2" key="2">
    <citation type="submission" date="2020-02" db="EMBL/GenBank/DDBJ databases">
        <authorList>
            <person name="Littmann E."/>
            <person name="Sorbara M."/>
        </authorList>
    </citation>
    <scope>NUCLEOTIDE SEQUENCE</scope>
    <source>
        <strain evidence="2">MSK.1.17</strain>
    </source>
</reference>
<evidence type="ECO:0000313" key="1">
    <source>
        <dbReference type="EMBL" id="MCG4746696.1"/>
    </source>
</evidence>
<dbReference type="Pfam" id="PF03069">
    <property type="entry name" value="FmdA_AmdA"/>
    <property type="match status" value="2"/>
</dbReference>
<dbReference type="AlphaFoldDB" id="A0AAW5BZM0"/>
<evidence type="ECO:0000313" key="2">
    <source>
        <dbReference type="EMBL" id="NSJ49259.1"/>
    </source>
</evidence>
<proteinExistence type="predicted"/>
<reference evidence="2 3" key="1">
    <citation type="journal article" date="2020" name="Cell Host Microbe">
        <title>Functional and Genomic Variation between Human-Derived Isolates of Lachnospiraceae Reveals Inter- and Intra-Species Diversity.</title>
        <authorList>
            <person name="Sorbara M.T."/>
            <person name="Littmann E.R."/>
            <person name="Fontana E."/>
            <person name="Moody T.U."/>
            <person name="Kohout C.E."/>
            <person name="Gjonbalaj M."/>
            <person name="Eaton V."/>
            <person name="Seok R."/>
            <person name="Leiner I.M."/>
            <person name="Pamer E.G."/>
        </authorList>
    </citation>
    <scope>NUCLEOTIDE SEQUENCE [LARGE SCALE GENOMIC DNA]</scope>
    <source>
        <strain evidence="2 3">MSK.1.17</strain>
    </source>
</reference>
<dbReference type="InterPro" id="IPR004304">
    <property type="entry name" value="FmdA_AmdA"/>
</dbReference>
<dbReference type="PANTHER" id="PTHR31891">
    <property type="entry name" value="FORMAMIDASE C869.04-RELATED"/>
    <property type="match status" value="1"/>
</dbReference>
<dbReference type="GO" id="GO:0016811">
    <property type="term" value="F:hydrolase activity, acting on carbon-nitrogen (but not peptide) bonds, in linear amides"/>
    <property type="evidence" value="ECO:0007669"/>
    <property type="project" value="InterPro"/>
</dbReference>
<dbReference type="Gene3D" id="2.40.10.120">
    <property type="match status" value="1"/>
</dbReference>
<reference evidence="1" key="3">
    <citation type="submission" date="2022-01" db="EMBL/GenBank/DDBJ databases">
        <title>Collection of gut derived symbiotic bacterial strains cultured from healthy donors.</title>
        <authorList>
            <person name="Lin H."/>
            <person name="Kohout C."/>
            <person name="Waligurski E."/>
            <person name="Pamer E.G."/>
        </authorList>
    </citation>
    <scope>NUCLEOTIDE SEQUENCE</scope>
    <source>
        <strain evidence="1">DFI.6.55</strain>
    </source>
</reference>